<keyword evidence="3" id="KW-1185">Reference proteome</keyword>
<gene>
    <name evidence="2" type="ORF">GCM10018781_38800</name>
</gene>
<dbReference type="Pfam" id="PF09509">
    <property type="entry name" value="Hypoth_Ymh"/>
    <property type="match status" value="1"/>
</dbReference>
<dbReference type="GeneID" id="95354285"/>
<dbReference type="EMBL" id="BNBO01000021">
    <property type="protein sequence ID" value="GHH73760.1"/>
    <property type="molecule type" value="Genomic_DNA"/>
</dbReference>
<reference evidence="2" key="2">
    <citation type="submission" date="2020-09" db="EMBL/GenBank/DDBJ databases">
        <authorList>
            <person name="Sun Q."/>
            <person name="Ohkuma M."/>
        </authorList>
    </citation>
    <scope>NUCLEOTIDE SEQUENCE</scope>
    <source>
        <strain evidence="2">JCM 4646</strain>
    </source>
</reference>
<sequence>MIAIDPLEALELPVDELALLVLADMIRAKTWSAYNYTLSYTSDATYRICPGAPEAIAEAVEWLRANGMIAAKPGDGASQAIFITRRGIEASKQDVRAARSISRLQGNLHPLIERKARRQFLLGEYENAIFVSMKAIEVRVRELGGYGHDVVGVDLMTRAFKPGGPLADSAAPGGEVEGTMALFRGAYAVLRNPSGHREVSFEDVTEASEAVMTASLLMRMLDKISERLA</sequence>
<accession>A0A919FWN4</accession>
<dbReference type="NCBIfam" id="TIGR02391">
    <property type="entry name" value="hypoth_ymh"/>
    <property type="match status" value="1"/>
</dbReference>
<evidence type="ECO:0000313" key="2">
    <source>
        <dbReference type="EMBL" id="GHH73760.1"/>
    </source>
</evidence>
<dbReference type="InterPro" id="IPR012654">
    <property type="entry name" value="CHP02391"/>
</dbReference>
<reference evidence="2" key="1">
    <citation type="journal article" date="2014" name="Int. J. Syst. Evol. Microbiol.">
        <title>Complete genome sequence of Corynebacterium casei LMG S-19264T (=DSM 44701T), isolated from a smear-ripened cheese.</title>
        <authorList>
            <consortium name="US DOE Joint Genome Institute (JGI-PGF)"/>
            <person name="Walter F."/>
            <person name="Albersmeier A."/>
            <person name="Kalinowski J."/>
            <person name="Ruckert C."/>
        </authorList>
    </citation>
    <scope>NUCLEOTIDE SEQUENCE</scope>
    <source>
        <strain evidence="2">JCM 4646</strain>
    </source>
</reference>
<dbReference type="Proteomes" id="UP000617734">
    <property type="component" value="Unassembled WGS sequence"/>
</dbReference>
<name>A0A919FWN4_9ACTN</name>
<evidence type="ECO:0000313" key="3">
    <source>
        <dbReference type="Proteomes" id="UP000617734"/>
    </source>
</evidence>
<protein>
    <recommendedName>
        <fullName evidence="1">Conserved hypothetical protein CHP02391 domain-containing protein</fullName>
    </recommendedName>
</protein>
<dbReference type="RefSeq" id="WP_190212132.1">
    <property type="nucleotide sequence ID" value="NZ_BNBO01000021.1"/>
</dbReference>
<proteinExistence type="predicted"/>
<dbReference type="AlphaFoldDB" id="A0A919FWN4"/>
<organism evidence="2 3">
    <name type="scientific">Kitasatospora indigofera</name>
    <dbReference type="NCBI Taxonomy" id="67307"/>
    <lineage>
        <taxon>Bacteria</taxon>
        <taxon>Bacillati</taxon>
        <taxon>Actinomycetota</taxon>
        <taxon>Actinomycetes</taxon>
        <taxon>Kitasatosporales</taxon>
        <taxon>Streptomycetaceae</taxon>
        <taxon>Kitasatospora</taxon>
    </lineage>
</organism>
<feature type="domain" description="Conserved hypothetical protein CHP02391" evidence="1">
    <location>
        <begin position="107"/>
        <end position="221"/>
    </location>
</feature>
<comment type="caution">
    <text evidence="2">The sequence shown here is derived from an EMBL/GenBank/DDBJ whole genome shotgun (WGS) entry which is preliminary data.</text>
</comment>
<evidence type="ECO:0000259" key="1">
    <source>
        <dbReference type="Pfam" id="PF09509"/>
    </source>
</evidence>